<dbReference type="InterPro" id="IPR020894">
    <property type="entry name" value="Cadherin_CS"/>
</dbReference>
<dbReference type="SUPFAM" id="SSF49313">
    <property type="entry name" value="Cadherin-like"/>
    <property type="match status" value="9"/>
</dbReference>
<feature type="signal peptide" evidence="12">
    <location>
        <begin position="1"/>
        <end position="29"/>
    </location>
</feature>
<evidence type="ECO:0000256" key="9">
    <source>
        <dbReference type="ARBA" id="ARBA00023136"/>
    </source>
</evidence>
<dbReference type="Pfam" id="PF00028">
    <property type="entry name" value="Cadherin"/>
    <property type="match status" value="6"/>
</dbReference>
<feature type="domain" description="Cadherin" evidence="13">
    <location>
        <begin position="134"/>
        <end position="242"/>
    </location>
</feature>
<feature type="domain" description="Cadherin" evidence="13">
    <location>
        <begin position="462"/>
        <end position="568"/>
    </location>
</feature>
<keyword evidence="4 12" id="KW-0732">Signal</keyword>
<dbReference type="GO" id="GO:0005886">
    <property type="term" value="C:plasma membrane"/>
    <property type="evidence" value="ECO:0007669"/>
    <property type="project" value="InterPro"/>
</dbReference>
<keyword evidence="5" id="KW-0677">Repeat</keyword>
<dbReference type="PANTHER" id="PTHR24028:SF236">
    <property type="entry name" value="PROTOCADHERIN GAMMA-C3"/>
    <property type="match status" value="1"/>
</dbReference>
<organism evidence="14 15">
    <name type="scientific">Pundamilia nyererei</name>
    <dbReference type="NCBI Taxonomy" id="303518"/>
    <lineage>
        <taxon>Eukaryota</taxon>
        <taxon>Metazoa</taxon>
        <taxon>Chordata</taxon>
        <taxon>Craniata</taxon>
        <taxon>Vertebrata</taxon>
        <taxon>Euteleostomi</taxon>
        <taxon>Actinopterygii</taxon>
        <taxon>Neopterygii</taxon>
        <taxon>Teleostei</taxon>
        <taxon>Neoteleostei</taxon>
        <taxon>Acanthomorphata</taxon>
        <taxon>Ovalentaria</taxon>
        <taxon>Cichlomorphae</taxon>
        <taxon>Cichliformes</taxon>
        <taxon>Cichlidae</taxon>
        <taxon>African cichlids</taxon>
        <taxon>Pseudocrenilabrinae</taxon>
        <taxon>Haplochromini</taxon>
        <taxon>Pundamilia</taxon>
    </lineage>
</organism>
<dbReference type="FunFam" id="2.60.40.60:FF:000018">
    <property type="entry name" value="Protocadherin gamma c3"/>
    <property type="match status" value="2"/>
</dbReference>
<dbReference type="PANTHER" id="PTHR24028">
    <property type="entry name" value="CADHERIN-87A"/>
    <property type="match status" value="1"/>
</dbReference>
<dbReference type="SMART" id="SM00112">
    <property type="entry name" value="CA"/>
    <property type="match status" value="8"/>
</dbReference>
<evidence type="ECO:0000256" key="7">
    <source>
        <dbReference type="ARBA" id="ARBA00022889"/>
    </source>
</evidence>
<protein>
    <submittedName>
        <fullName evidence="15">Protocadherin gamma-B2-like</fullName>
    </submittedName>
</protein>
<evidence type="ECO:0000256" key="3">
    <source>
        <dbReference type="ARBA" id="ARBA00022692"/>
    </source>
</evidence>
<evidence type="ECO:0000259" key="13">
    <source>
        <dbReference type="PROSITE" id="PS50268"/>
    </source>
</evidence>
<evidence type="ECO:0000256" key="12">
    <source>
        <dbReference type="SAM" id="SignalP"/>
    </source>
</evidence>
<dbReference type="GO" id="GO:0007156">
    <property type="term" value="P:homophilic cell adhesion via plasma membrane adhesion molecules"/>
    <property type="evidence" value="ECO:0007669"/>
    <property type="project" value="InterPro"/>
</dbReference>
<dbReference type="PRINTS" id="PR00205">
    <property type="entry name" value="CADHERIN"/>
</dbReference>
<reference evidence="15" key="1">
    <citation type="submission" date="2025-08" db="UniProtKB">
        <authorList>
            <consortium name="RefSeq"/>
        </authorList>
    </citation>
    <scope>IDENTIFICATION</scope>
</reference>
<sequence length="995" mass="110106">MTKRKGCRDWRWLALWWHHFFLLWSTIAGQTRYSIPEELKQGSVVGNLAKDLGLGLSEIFDRKLRVASDAGKQYFSMDAGKGELVVNDRIDREALCGQSASCVLPLQVVVENPLQSHRIEVEIRDINDNTPSFLTQEINLKIPESVGPGRRFPLENAEDPDVGSNSLKTYTLSKNDHFSLKFKDTTSGKAVPELVLEKPLDREKNAFHQLLLTALDGGTPVTSGTCKITITVLDNNDNFPVFSENEYKVVLKENITTGTFLVKLTATDADDGLNGEVRYSFGSRTPDSVLSTFAINVETGEIILKGPLDYESNKYYLIDITAKDRGVPEMEGHSRVQLDIEDINDNAPEIVLTSDPSPVPEDARSGTVVALISARDLDSGENGKVTLHLSKSFPFALKPSFSNNYELITSGPLDRERSSEYNIEIKATDSGNGSGMTKRMRYQDWRWLALWWHNFFLLWNTIDGQTRYSIQEELKQGSVVGNLAKDLGLALSDIFDRRLRVASQAGEQYFSVDAGKGELVVNDRIDREALCGQSASCVLPLQIVLENPLNLHRIEVEIKDMNDNSPSFQTKELSLKIAESAAVGTRFVLESAEDADVGSNSVKSYTLTKNECFTLKMKEVEDGKAVPELVLEKPLDREKKAIHQLLLTALDGGNPVLSGTSQITITVLDVNDNFPMFEKNTYKVSLQENTAQNTFVVKIAATDADEGPNGEVEFSFGSRTPDSVLSLFEINPLTGEIHLKGDLDYEKASSYKIEITARDKGVPEMESHCRLQIDIVDVNDNTPEIVLTSEPQPVREDAASGTVVALLNARDADSGNNSKVTLRVPKGSPFTLKPSFSNNYALVTSGPLDRESFPEYNVEITATDSGSPPLTSKNIIPVIITDVNDNPPVFTQRNYNVYLKENGVPGSILYSVSASDLDLNTDGPIKYVEVLGGDMLSQSQSFRSCMSPMSEYSDFTLIKPSSTTDFKEVISVLDASLPDSTWTFESQQVRRKLKK</sequence>
<name>A0A9Y6J581_9CICH</name>
<feature type="domain" description="Cadherin" evidence="13">
    <location>
        <begin position="243"/>
        <end position="350"/>
    </location>
</feature>
<dbReference type="FunFam" id="2.60.40.60:FF:000002">
    <property type="entry name" value="Protocadherin alpha 2"/>
    <property type="match status" value="2"/>
</dbReference>
<keyword evidence="10" id="KW-0325">Glycoprotein</keyword>
<proteinExistence type="predicted"/>
<dbReference type="Pfam" id="PF08266">
    <property type="entry name" value="Cadherin_2"/>
    <property type="match status" value="2"/>
</dbReference>
<dbReference type="Gene3D" id="2.60.40.60">
    <property type="entry name" value="Cadherins"/>
    <property type="match status" value="9"/>
</dbReference>
<dbReference type="PROSITE" id="PS50268">
    <property type="entry name" value="CADHERIN_2"/>
    <property type="match status" value="8"/>
</dbReference>
<feature type="domain" description="Cadherin" evidence="13">
    <location>
        <begin position="678"/>
        <end position="785"/>
    </location>
</feature>
<dbReference type="GO" id="GO:0005509">
    <property type="term" value="F:calcium ion binding"/>
    <property type="evidence" value="ECO:0007669"/>
    <property type="project" value="UniProtKB-UniRule"/>
</dbReference>
<dbReference type="GeneID" id="102195057"/>
<keyword evidence="9" id="KW-0472">Membrane</keyword>
<dbReference type="InterPro" id="IPR050174">
    <property type="entry name" value="Protocadherin/Cadherin-CA"/>
</dbReference>
<evidence type="ECO:0000256" key="4">
    <source>
        <dbReference type="ARBA" id="ARBA00022729"/>
    </source>
</evidence>
<dbReference type="FunFam" id="2.60.40.60:FF:000129">
    <property type="entry name" value="protocadherin alpha-C2 isoform X1"/>
    <property type="match status" value="2"/>
</dbReference>
<keyword evidence="14" id="KW-1185">Reference proteome</keyword>
<evidence type="ECO:0000256" key="11">
    <source>
        <dbReference type="PROSITE-ProRule" id="PRU00043"/>
    </source>
</evidence>
<gene>
    <name evidence="15" type="primary">LOC102195057</name>
</gene>
<evidence type="ECO:0000256" key="10">
    <source>
        <dbReference type="ARBA" id="ARBA00023180"/>
    </source>
</evidence>
<feature type="domain" description="Cadherin" evidence="13">
    <location>
        <begin position="569"/>
        <end position="677"/>
    </location>
</feature>
<comment type="function">
    <text evidence="1">Potential calcium-dependent cell-adhesion protein. May be involved in the establishment and maintenance of specific neuronal connections in the brain.</text>
</comment>
<keyword evidence="6 11" id="KW-0106">Calcium</keyword>
<feature type="chain" id="PRO_5041321099" evidence="12">
    <location>
        <begin position="30"/>
        <end position="995"/>
    </location>
</feature>
<dbReference type="FunFam" id="2.60.40.60:FF:000006">
    <property type="entry name" value="Protocadherin alpha 2"/>
    <property type="match status" value="2"/>
</dbReference>
<comment type="subcellular location">
    <subcellularLocation>
        <location evidence="2">Membrane</location>
        <topology evidence="2">Single-pass membrane protein</topology>
    </subcellularLocation>
</comment>
<dbReference type="CDD" id="cd11304">
    <property type="entry name" value="Cadherin_repeat"/>
    <property type="match status" value="8"/>
</dbReference>
<dbReference type="RefSeq" id="XP_013763209.1">
    <property type="nucleotide sequence ID" value="XM_013907755.1"/>
</dbReference>
<evidence type="ECO:0000256" key="1">
    <source>
        <dbReference type="ARBA" id="ARBA00003436"/>
    </source>
</evidence>
<keyword evidence="8" id="KW-1133">Transmembrane helix</keyword>
<dbReference type="AlphaFoldDB" id="A0A9Y6J581"/>
<dbReference type="InterPro" id="IPR002126">
    <property type="entry name" value="Cadherin-like_dom"/>
</dbReference>
<dbReference type="PROSITE" id="PS00232">
    <property type="entry name" value="CADHERIN_1"/>
    <property type="match status" value="4"/>
</dbReference>
<evidence type="ECO:0000256" key="5">
    <source>
        <dbReference type="ARBA" id="ARBA00022737"/>
    </source>
</evidence>
<keyword evidence="7" id="KW-0130">Cell adhesion</keyword>
<evidence type="ECO:0000256" key="8">
    <source>
        <dbReference type="ARBA" id="ARBA00022989"/>
    </source>
</evidence>
<dbReference type="InterPro" id="IPR013164">
    <property type="entry name" value="Cadherin_N"/>
</dbReference>
<dbReference type="Proteomes" id="UP000695023">
    <property type="component" value="Unplaced"/>
</dbReference>
<evidence type="ECO:0000313" key="15">
    <source>
        <dbReference type="RefSeq" id="XP_013763209.1"/>
    </source>
</evidence>
<dbReference type="GO" id="GO:0009653">
    <property type="term" value="P:anatomical structure morphogenesis"/>
    <property type="evidence" value="ECO:0007669"/>
    <property type="project" value="UniProtKB-ARBA"/>
</dbReference>
<dbReference type="InterPro" id="IPR015919">
    <property type="entry name" value="Cadherin-like_sf"/>
</dbReference>
<accession>A0A9Y6J581</accession>
<evidence type="ECO:0000256" key="6">
    <source>
        <dbReference type="ARBA" id="ARBA00022837"/>
    </source>
</evidence>
<keyword evidence="3" id="KW-0812">Transmembrane</keyword>
<feature type="domain" description="Cadherin" evidence="13">
    <location>
        <begin position="794"/>
        <end position="890"/>
    </location>
</feature>
<evidence type="ECO:0000313" key="14">
    <source>
        <dbReference type="Proteomes" id="UP000695023"/>
    </source>
</evidence>
<feature type="domain" description="Cadherin" evidence="13">
    <location>
        <begin position="359"/>
        <end position="437"/>
    </location>
</feature>
<evidence type="ECO:0000256" key="2">
    <source>
        <dbReference type="ARBA" id="ARBA00004167"/>
    </source>
</evidence>
<feature type="domain" description="Cadherin" evidence="13">
    <location>
        <begin position="27"/>
        <end position="133"/>
    </location>
</feature>